<accession>A0A4Q2T144</accession>
<feature type="transmembrane region" description="Helical" evidence="1">
    <location>
        <begin position="173"/>
        <end position="193"/>
    </location>
</feature>
<dbReference type="SUPFAM" id="SSF48317">
    <property type="entry name" value="Acid phosphatase/Vanadium-dependent haloperoxidase"/>
    <property type="match status" value="1"/>
</dbReference>
<evidence type="ECO:0000256" key="1">
    <source>
        <dbReference type="SAM" id="Phobius"/>
    </source>
</evidence>
<feature type="transmembrane region" description="Helical" evidence="1">
    <location>
        <begin position="202"/>
        <end position="222"/>
    </location>
</feature>
<dbReference type="PANTHER" id="PTHR14969">
    <property type="entry name" value="SPHINGOSINE-1-PHOSPHATE PHOSPHOHYDROLASE"/>
    <property type="match status" value="1"/>
</dbReference>
<comment type="caution">
    <text evidence="3">The sequence shown here is derived from an EMBL/GenBank/DDBJ whole genome shotgun (WGS) entry which is preliminary data.</text>
</comment>
<gene>
    <name evidence="3" type="ORF">EUA94_12580</name>
</gene>
<protein>
    <submittedName>
        <fullName evidence="3">Phosphatase PAP2 family protein</fullName>
    </submittedName>
</protein>
<sequence length="255" mass="27946">MDGPDRWAVGVVRRAVRAAHPFGTDAGRPGGGTLQPVDTNRRTRDDARILAIAWIVLLLGVLAIGWVLTHPLESTVDPWDDSVERWIAERRTPTGEFLAAWGSHVADTIVGVIVAAVAALVLWRTQHSRRPLVYFAVLVGGTLVLYLIVTALITRDRPPVEILDPGLVPDHSFPSGHVATSIVVYCALAIYLFRTVPASRRWAWVLFLAPVIVAPSRLYEGAHHPTDVFTSLVFAPLWVAVVAYVVVPRPDRVEA</sequence>
<dbReference type="OrthoDB" id="5289372at2"/>
<reference evidence="3 4" key="1">
    <citation type="submission" date="2019-01" db="EMBL/GenBank/DDBJ databases">
        <title>Novel species of Nocardioides.</title>
        <authorList>
            <person name="Liu Q."/>
            <person name="X Y.-H."/>
        </authorList>
    </citation>
    <scope>NUCLEOTIDE SEQUENCE [LARGE SCALE GENOMIC DNA]</scope>
    <source>
        <strain evidence="3 4">HLT2-9</strain>
    </source>
</reference>
<dbReference type="Pfam" id="PF01569">
    <property type="entry name" value="PAP2"/>
    <property type="match status" value="1"/>
</dbReference>
<dbReference type="InterPro" id="IPR036938">
    <property type="entry name" value="PAP2/HPO_sf"/>
</dbReference>
<keyword evidence="1" id="KW-0472">Membrane</keyword>
<keyword evidence="1" id="KW-1133">Transmembrane helix</keyword>
<organism evidence="3 4">
    <name type="scientific">Nocardioides zhouii</name>
    <dbReference type="NCBI Taxonomy" id="1168729"/>
    <lineage>
        <taxon>Bacteria</taxon>
        <taxon>Bacillati</taxon>
        <taxon>Actinomycetota</taxon>
        <taxon>Actinomycetes</taxon>
        <taxon>Propionibacteriales</taxon>
        <taxon>Nocardioidaceae</taxon>
        <taxon>Nocardioides</taxon>
    </lineage>
</organism>
<dbReference type="EMBL" id="SDWV01000011">
    <property type="protein sequence ID" value="RYC10620.1"/>
    <property type="molecule type" value="Genomic_DNA"/>
</dbReference>
<dbReference type="Gene3D" id="1.20.144.10">
    <property type="entry name" value="Phosphatidic acid phosphatase type 2/haloperoxidase"/>
    <property type="match status" value="1"/>
</dbReference>
<dbReference type="PANTHER" id="PTHR14969:SF13">
    <property type="entry name" value="AT30094P"/>
    <property type="match status" value="1"/>
</dbReference>
<name>A0A4Q2T144_9ACTN</name>
<dbReference type="SMART" id="SM00014">
    <property type="entry name" value="acidPPc"/>
    <property type="match status" value="1"/>
</dbReference>
<evidence type="ECO:0000259" key="2">
    <source>
        <dbReference type="SMART" id="SM00014"/>
    </source>
</evidence>
<keyword evidence="4" id="KW-1185">Reference proteome</keyword>
<keyword evidence="1" id="KW-0812">Transmembrane</keyword>
<evidence type="ECO:0000313" key="3">
    <source>
        <dbReference type="EMBL" id="RYC10620.1"/>
    </source>
</evidence>
<proteinExistence type="predicted"/>
<feature type="transmembrane region" description="Helical" evidence="1">
    <location>
        <begin position="132"/>
        <end position="153"/>
    </location>
</feature>
<feature type="transmembrane region" description="Helical" evidence="1">
    <location>
        <begin position="101"/>
        <end position="123"/>
    </location>
</feature>
<dbReference type="Proteomes" id="UP000291101">
    <property type="component" value="Unassembled WGS sequence"/>
</dbReference>
<feature type="transmembrane region" description="Helical" evidence="1">
    <location>
        <begin position="228"/>
        <end position="247"/>
    </location>
</feature>
<dbReference type="AlphaFoldDB" id="A0A4Q2T144"/>
<feature type="domain" description="Phosphatidic acid phosphatase type 2/haloperoxidase" evidence="2">
    <location>
        <begin position="130"/>
        <end position="243"/>
    </location>
</feature>
<dbReference type="InterPro" id="IPR000326">
    <property type="entry name" value="PAP2/HPO"/>
</dbReference>
<feature type="transmembrane region" description="Helical" evidence="1">
    <location>
        <begin position="49"/>
        <end position="68"/>
    </location>
</feature>
<evidence type="ECO:0000313" key="4">
    <source>
        <dbReference type="Proteomes" id="UP000291101"/>
    </source>
</evidence>